<dbReference type="SUPFAM" id="SSF158791">
    <property type="entry name" value="MgtE N-terminal domain-like"/>
    <property type="match status" value="1"/>
</dbReference>
<feature type="domain" description="Magnesium transporter MgtE intracellular" evidence="3">
    <location>
        <begin position="175"/>
        <end position="229"/>
    </location>
</feature>
<dbReference type="InterPro" id="IPR006668">
    <property type="entry name" value="Mg_transptr_MgtE_intracell_dom"/>
</dbReference>
<feature type="compositionally biased region" description="Low complexity" evidence="1">
    <location>
        <begin position="118"/>
        <end position="141"/>
    </location>
</feature>
<comment type="caution">
    <text evidence="4">The sequence shown here is derived from an EMBL/GenBank/DDBJ whole genome shotgun (WGS) entry which is preliminary data.</text>
</comment>
<keyword evidence="2" id="KW-0812">Transmembrane</keyword>
<keyword evidence="4" id="KW-0966">Cell projection</keyword>
<keyword evidence="4" id="KW-0282">Flagellum</keyword>
<evidence type="ECO:0000256" key="1">
    <source>
        <dbReference type="SAM" id="MobiDB-lite"/>
    </source>
</evidence>
<feature type="region of interest" description="Disordered" evidence="1">
    <location>
        <begin position="66"/>
        <end position="166"/>
    </location>
</feature>
<dbReference type="Gene3D" id="1.10.220.30">
    <property type="match status" value="1"/>
</dbReference>
<dbReference type="RefSeq" id="WP_188776654.1">
    <property type="nucleotide sequence ID" value="NZ_BMMB01000007.1"/>
</dbReference>
<dbReference type="Proteomes" id="UP001185028">
    <property type="component" value="Unassembled WGS sequence"/>
</dbReference>
<feature type="compositionally biased region" description="Low complexity" evidence="1">
    <location>
        <begin position="149"/>
        <end position="160"/>
    </location>
</feature>
<keyword evidence="2" id="KW-0472">Membrane</keyword>
<evidence type="ECO:0000259" key="3">
    <source>
        <dbReference type="Pfam" id="PF03448"/>
    </source>
</evidence>
<feature type="compositionally biased region" description="Polar residues" evidence="1">
    <location>
        <begin position="76"/>
        <end position="117"/>
    </location>
</feature>
<dbReference type="EMBL" id="JAVDQH010000009">
    <property type="protein sequence ID" value="MDR6244712.1"/>
    <property type="molecule type" value="Genomic_DNA"/>
</dbReference>
<reference evidence="4 5" key="1">
    <citation type="submission" date="2023-07" db="EMBL/GenBank/DDBJ databases">
        <title>Genomic Encyclopedia of Type Strains, Phase IV (KMG-IV): sequencing the most valuable type-strain genomes for metagenomic binning, comparative biology and taxonomic classification.</title>
        <authorList>
            <person name="Goeker M."/>
        </authorList>
    </citation>
    <scope>NUCLEOTIDE SEQUENCE [LARGE SCALE GENOMIC DNA]</scope>
    <source>
        <strain evidence="4 5">DSM 22170</strain>
    </source>
</reference>
<protein>
    <submittedName>
        <fullName evidence="4">Flagellar motility protein MotE (MotC chaperone)</fullName>
    </submittedName>
</protein>
<keyword evidence="2" id="KW-1133">Transmembrane helix</keyword>
<evidence type="ECO:0000256" key="2">
    <source>
        <dbReference type="SAM" id="Phobius"/>
    </source>
</evidence>
<gene>
    <name evidence="4" type="ORF">JOC58_002609</name>
</gene>
<sequence>MAKKTMELEVEKEGGGLGRFLVIATPILFTLVLVGAIIMLFNVNLRNTMFSTLDKIPVVKNFVPSADNSSSSNPATNQAQSTAATVDQLKQQLSDAQQKNSDQATQIKTLQDQLNTQSGASGTNGTSTTGSNTTGTTASGAGTTGSGTTGTTSGTSTTGTPTVQTEQDKQLKLLANVYSDMSSSKAASIMQNMTTDEQVLIFSKMNAESQAGILQKMDPKVAAETSLALKNATAASLAALQTKTAGAQNTAPTTSTKLDSQAMAQTFTTMPASSAASLLLQTSKTSQTKALQILNNLDDSTRAGILSAMSTQDPAATAQIVTRLMGN</sequence>
<organism evidence="4 5">
    <name type="scientific">Paenibacillus hunanensis</name>
    <dbReference type="NCBI Taxonomy" id="539262"/>
    <lineage>
        <taxon>Bacteria</taxon>
        <taxon>Bacillati</taxon>
        <taxon>Bacillota</taxon>
        <taxon>Bacilli</taxon>
        <taxon>Bacillales</taxon>
        <taxon>Paenibacillaceae</taxon>
        <taxon>Paenibacillus</taxon>
    </lineage>
</organism>
<feature type="compositionally biased region" description="Low complexity" evidence="1">
    <location>
        <begin position="66"/>
        <end position="75"/>
    </location>
</feature>
<name>A0ABU1IZM5_9BACL</name>
<evidence type="ECO:0000313" key="5">
    <source>
        <dbReference type="Proteomes" id="UP001185028"/>
    </source>
</evidence>
<proteinExistence type="predicted"/>
<keyword evidence="5" id="KW-1185">Reference proteome</keyword>
<keyword evidence="4" id="KW-0969">Cilium</keyword>
<accession>A0ABU1IZM5</accession>
<evidence type="ECO:0000313" key="4">
    <source>
        <dbReference type="EMBL" id="MDR6244712.1"/>
    </source>
</evidence>
<feature type="transmembrane region" description="Helical" evidence="2">
    <location>
        <begin position="20"/>
        <end position="41"/>
    </location>
</feature>
<dbReference type="Pfam" id="PF03448">
    <property type="entry name" value="MgtE_N"/>
    <property type="match status" value="1"/>
</dbReference>